<dbReference type="KEGG" id="spu:591447"/>
<dbReference type="PROSITE" id="PS51731">
    <property type="entry name" value="GNAT_NAGS"/>
    <property type="match status" value="1"/>
</dbReference>
<dbReference type="RefSeq" id="XP_796101.5">
    <property type="nucleotide sequence ID" value="XM_791008.5"/>
</dbReference>
<dbReference type="OMA" id="FQTCYHS"/>
<dbReference type="CDD" id="cd04265">
    <property type="entry name" value="DUF619-NAGS-U"/>
    <property type="match status" value="1"/>
</dbReference>
<feature type="domain" description="N-acetyltransferase" evidence="2">
    <location>
        <begin position="396"/>
        <end position="547"/>
    </location>
</feature>
<dbReference type="GO" id="GO:0005759">
    <property type="term" value="C:mitochondrial matrix"/>
    <property type="evidence" value="ECO:0000318"/>
    <property type="project" value="GO_Central"/>
</dbReference>
<evidence type="ECO:0000313" key="4">
    <source>
        <dbReference type="Proteomes" id="UP000007110"/>
    </source>
</evidence>
<dbReference type="AlphaFoldDB" id="A0A7M7RHB6"/>
<dbReference type="Pfam" id="PF04768">
    <property type="entry name" value="NAT"/>
    <property type="match status" value="1"/>
</dbReference>
<dbReference type="InterPro" id="IPR001048">
    <property type="entry name" value="Asp/Glu/Uridylate_kinase"/>
</dbReference>
<dbReference type="EnsemblMetazoa" id="XM_791008">
    <property type="protein sequence ID" value="XP_796101"/>
    <property type="gene ID" value="LOC591447"/>
</dbReference>
<protein>
    <recommendedName>
        <fullName evidence="2">N-acetyltransferase domain-containing protein</fullName>
    </recommendedName>
</protein>
<evidence type="ECO:0000313" key="3">
    <source>
        <dbReference type="EnsemblMetazoa" id="XP_796101"/>
    </source>
</evidence>
<dbReference type="GeneID" id="591447"/>
<dbReference type="GO" id="GO:0006536">
    <property type="term" value="P:glutamate metabolic process"/>
    <property type="evidence" value="ECO:0000318"/>
    <property type="project" value="GO_Central"/>
</dbReference>
<dbReference type="CTD" id="162417"/>
<sequence length="561" mass="63066">MSRQVIISRNFSGLTKCAPPPSTLLGGELTSSILKHAQNIGASLNRSCANHARTFSLLSGSSGCRSLVTDHCRWEGTGQDGLKAPKAHPHQKGYMLQYQRWKSDFFKITMPNDWHSMYSHNLTHDLRRFLEEVGTDPKEARYWLKQFQRLGGSHSKPFAVVQVHQEIFQKPDLLEALSSNLAFLHRNDMKLLVVHGASLPDGTNMSDQELQASRSRVTTDTMTMVNFLQASGAPAHPLFSGSNVLQAEAVEEGASKGRVVHVNTEPLEWCIGSGHIPVVSSIGETSSSQLVSIDASHATTEIAKAVQPIKVLLLNRKGGLLDGKGEVIPQVHVPADVESLVDEPWCTDTCQNRIQDISTMLEALPSMSSVVITSPESILAELFTHHGSGTLFKNTERITKFYDLENVDKDRLLQLITRSFGRVLKKNYILELPRRLHTIYLSEGYNAVAIITKENDVHNVPYLDKFSISLQTQGEGTSEMLWDYLRRDFGMLFWRSRSNNQINPWYFKRCEGSWSNSKWTVFWYGMSDPKLSYALVEQAVKRPASFIEPDSYENDKMRDIP</sequence>
<organism evidence="3 4">
    <name type="scientific">Strongylocentrotus purpuratus</name>
    <name type="common">Purple sea urchin</name>
    <dbReference type="NCBI Taxonomy" id="7668"/>
    <lineage>
        <taxon>Eukaryota</taxon>
        <taxon>Metazoa</taxon>
        <taxon>Echinodermata</taxon>
        <taxon>Eleutherozoa</taxon>
        <taxon>Echinozoa</taxon>
        <taxon>Echinoidea</taxon>
        <taxon>Euechinoidea</taxon>
        <taxon>Echinacea</taxon>
        <taxon>Camarodonta</taxon>
        <taxon>Echinidea</taxon>
        <taxon>Strongylocentrotidae</taxon>
        <taxon>Strongylocentrotus</taxon>
    </lineage>
</organism>
<dbReference type="GO" id="GO:0006526">
    <property type="term" value="P:L-arginine biosynthetic process"/>
    <property type="evidence" value="ECO:0000318"/>
    <property type="project" value="GO_Central"/>
</dbReference>
<dbReference type="PANTHER" id="PTHR23342:SF0">
    <property type="entry name" value="N-ACETYLGLUTAMATE SYNTHASE, MITOCHONDRIAL"/>
    <property type="match status" value="1"/>
</dbReference>
<reference evidence="3" key="2">
    <citation type="submission" date="2021-01" db="UniProtKB">
        <authorList>
            <consortium name="EnsemblMetazoa"/>
        </authorList>
    </citation>
    <scope>IDENTIFICATION</scope>
</reference>
<evidence type="ECO:0000259" key="2">
    <source>
        <dbReference type="PROSITE" id="PS51731"/>
    </source>
</evidence>
<dbReference type="GO" id="GO:0004042">
    <property type="term" value="F:L-glutamate N-acetyltransferase activity"/>
    <property type="evidence" value="ECO:0000318"/>
    <property type="project" value="GO_Central"/>
</dbReference>
<dbReference type="Pfam" id="PF00696">
    <property type="entry name" value="AA_kinase"/>
    <property type="match status" value="1"/>
</dbReference>
<dbReference type="Gene3D" id="3.40.1160.10">
    <property type="entry name" value="Acetylglutamate kinase-like"/>
    <property type="match status" value="1"/>
</dbReference>
<dbReference type="FunCoup" id="A0A7M7RHB6">
    <property type="interactions" value="66"/>
</dbReference>
<reference evidence="4" key="1">
    <citation type="submission" date="2015-02" db="EMBL/GenBank/DDBJ databases">
        <title>Genome sequencing for Strongylocentrotus purpuratus.</title>
        <authorList>
            <person name="Murali S."/>
            <person name="Liu Y."/>
            <person name="Vee V."/>
            <person name="English A."/>
            <person name="Wang M."/>
            <person name="Skinner E."/>
            <person name="Han Y."/>
            <person name="Muzny D.M."/>
            <person name="Worley K.C."/>
            <person name="Gibbs R.A."/>
        </authorList>
    </citation>
    <scope>NUCLEOTIDE SEQUENCE</scope>
</reference>
<dbReference type="PANTHER" id="PTHR23342">
    <property type="entry name" value="N-ACETYLGLUTAMATE SYNTHASE"/>
    <property type="match status" value="1"/>
</dbReference>
<dbReference type="Proteomes" id="UP000007110">
    <property type="component" value="Unassembled WGS sequence"/>
</dbReference>
<proteinExistence type="predicted"/>
<dbReference type="OrthoDB" id="438291at2759"/>
<dbReference type="InterPro" id="IPR006855">
    <property type="entry name" value="Vertebrate-like_GNAT_dom"/>
</dbReference>
<evidence type="ECO:0000256" key="1">
    <source>
        <dbReference type="ARBA" id="ARBA00022679"/>
    </source>
</evidence>
<dbReference type="SUPFAM" id="SSF53633">
    <property type="entry name" value="Carbamate kinase-like"/>
    <property type="match status" value="1"/>
</dbReference>
<dbReference type="InterPro" id="IPR036393">
    <property type="entry name" value="AceGlu_kinase-like_sf"/>
</dbReference>
<dbReference type="InParanoid" id="A0A7M7RHB6"/>
<keyword evidence="1" id="KW-0808">Transferase</keyword>
<accession>A0A7M7RHB6</accession>
<keyword evidence="4" id="KW-1185">Reference proteome</keyword>
<dbReference type="Gene3D" id="3.40.630.30">
    <property type="match status" value="1"/>
</dbReference>
<name>A0A7M7RHB6_STRPU</name>